<dbReference type="Proteomes" id="UP000060778">
    <property type="component" value="Chromosome"/>
</dbReference>
<keyword evidence="2 5" id="KW-0521">NADP</keyword>
<evidence type="ECO:0000256" key="4">
    <source>
        <dbReference type="ARBA" id="ARBA00049903"/>
    </source>
</evidence>
<dbReference type="SUPFAM" id="SSF56542">
    <property type="entry name" value="Substrate-binding domain of HMG-CoA reductase"/>
    <property type="match status" value="1"/>
</dbReference>
<evidence type="ECO:0000256" key="3">
    <source>
        <dbReference type="ARBA" id="ARBA00023002"/>
    </source>
</evidence>
<evidence type="ECO:0000313" key="6">
    <source>
        <dbReference type="EMBL" id="ALU11404.1"/>
    </source>
</evidence>
<proteinExistence type="inferred from homology"/>
<comment type="similarity">
    <text evidence="1 5">Belongs to the HMG-CoA reductase family.</text>
</comment>
<evidence type="ECO:0000256" key="2">
    <source>
        <dbReference type="ARBA" id="ARBA00022857"/>
    </source>
</evidence>
<evidence type="ECO:0000313" key="7">
    <source>
        <dbReference type="Proteomes" id="UP000060778"/>
    </source>
</evidence>
<keyword evidence="3 5" id="KW-0560">Oxidoreductase</keyword>
<evidence type="ECO:0000256" key="5">
    <source>
        <dbReference type="RuleBase" id="RU361219"/>
    </source>
</evidence>
<dbReference type="InterPro" id="IPR004554">
    <property type="entry name" value="HMG_CoA_Rdtase_eu_arc"/>
</dbReference>
<dbReference type="GO" id="GO:0008299">
    <property type="term" value="P:isoprenoid biosynthetic process"/>
    <property type="evidence" value="ECO:0007669"/>
    <property type="project" value="InterPro"/>
</dbReference>
<dbReference type="InterPro" id="IPR002202">
    <property type="entry name" value="HMG_CoA_Rdtase"/>
</dbReference>
<dbReference type="GeneID" id="30679540"/>
<dbReference type="EMBL" id="CP006867">
    <property type="protein sequence ID" value="ALU11404.1"/>
    <property type="molecule type" value="Genomic_DNA"/>
</dbReference>
<reference evidence="6 7" key="1">
    <citation type="submission" date="2013-11" db="EMBL/GenBank/DDBJ databases">
        <title>Comparative genomics of Ignicoccus.</title>
        <authorList>
            <person name="Podar M."/>
        </authorList>
    </citation>
    <scope>NUCLEOTIDE SEQUENCE [LARGE SCALE GENOMIC DNA]</scope>
    <source>
        <strain evidence="6 7">DSM 13165</strain>
    </source>
</reference>
<dbReference type="PROSITE" id="PS00318">
    <property type="entry name" value="HMG_COA_REDUCTASE_2"/>
    <property type="match status" value="1"/>
</dbReference>
<comment type="pathway">
    <text evidence="5">Metabolic intermediate biosynthesis; (R)-mevalonate biosynthesis; (R)-mevalonate from acetyl-CoA: step 3/3.</text>
</comment>
<dbReference type="UniPathway" id="UPA00058">
    <property type="reaction ID" value="UER00103"/>
</dbReference>
<dbReference type="OrthoDB" id="10981at2157"/>
<protein>
    <recommendedName>
        <fullName evidence="5">3-hydroxy-3-methylglutaryl coenzyme A reductase</fullName>
        <shortName evidence="5">HMG-CoA reductase</shortName>
        <ecNumber evidence="5">1.1.1.34</ecNumber>
    </recommendedName>
</protein>
<dbReference type="PRINTS" id="PR00071">
    <property type="entry name" value="HMGCOARDTASE"/>
</dbReference>
<dbReference type="InterPro" id="IPR009029">
    <property type="entry name" value="HMG_CoA_Rdtase_sub-bd_dom_sf"/>
</dbReference>
<dbReference type="InterPro" id="IPR023074">
    <property type="entry name" value="HMG_CoA_Rdtase_cat_sf"/>
</dbReference>
<sequence length="416" mass="44725">MPEKEDLKEVIDQYLEKLERGELTISKLDKVLSPNLAAVVRRLFIERKTGKVLSAIASTILDFEELVGRNIENPIGAVQIPLGVAGPLKVNGDYAKGEFFIPLATHEGALVASINRGCKAVTESGGARAKVIKDGMARAPVFVAPNIEKAYQLVQWVREHFDEIKREAESTTSHGKLKEIQPFVMGNNVWLRFVYFTGDAMGMNMATIATEKACDYIEREFGEAKCLALSGNMCVDKKPAHLNVLCGRGKTVVAEAVIKEEVIRRVFKADAQTIHEVNLRKNLLGSAYAGSLSFNAHFANVIAAIFLATGQDAAQVVESPMGFTWTEVRGNDLYISVTLPSLEVGTVGGGTRLPTQREALEILGVAGGGDPPGTNALKFAEIVASAVLAGELNLLAALAAKELAKAHKALGRGMGK</sequence>
<accession>A0A0U3FZ85</accession>
<dbReference type="FunFam" id="3.30.70.420:FF:000001">
    <property type="entry name" value="3-hydroxy-3-methylglutaryl coenzyme A reductase"/>
    <property type="match status" value="1"/>
</dbReference>
<dbReference type="Gene3D" id="3.90.770.10">
    <property type="entry name" value="3-hydroxy-3-methylglutaryl-coenzyme A Reductase, Chain A, domain 2"/>
    <property type="match status" value="1"/>
</dbReference>
<name>A0A0U3FZ85_9CREN</name>
<dbReference type="EC" id="1.1.1.34" evidence="5"/>
<dbReference type="PANTHER" id="PTHR10572">
    <property type="entry name" value="3-HYDROXY-3-METHYLGLUTARYL-COENZYME A REDUCTASE"/>
    <property type="match status" value="1"/>
</dbReference>
<dbReference type="CDD" id="cd00643">
    <property type="entry name" value="HMG-CoA_reductase_classI"/>
    <property type="match status" value="1"/>
</dbReference>
<dbReference type="GO" id="GO:0004420">
    <property type="term" value="F:hydroxymethylglutaryl-CoA reductase (NADPH) activity"/>
    <property type="evidence" value="ECO:0007669"/>
    <property type="project" value="UniProtKB-EC"/>
</dbReference>
<dbReference type="PATRIC" id="fig|940295.4.peg.119"/>
<dbReference type="RefSeq" id="WP_075049197.1">
    <property type="nucleotide sequence ID" value="NZ_CP006867.1"/>
</dbReference>
<gene>
    <name evidence="6" type="ORF">EYM_00605</name>
</gene>
<dbReference type="PROSITE" id="PS50065">
    <property type="entry name" value="HMG_COA_REDUCTASE_4"/>
    <property type="match status" value="1"/>
</dbReference>
<dbReference type="Pfam" id="PF00368">
    <property type="entry name" value="HMG-CoA_red"/>
    <property type="match status" value="1"/>
</dbReference>
<dbReference type="AlphaFoldDB" id="A0A0U3FZ85"/>
<dbReference type="STRING" id="940295.EYM_00605"/>
<dbReference type="GO" id="GO:0016126">
    <property type="term" value="P:sterol biosynthetic process"/>
    <property type="evidence" value="ECO:0007669"/>
    <property type="project" value="TreeGrafter"/>
</dbReference>
<dbReference type="InterPro" id="IPR023076">
    <property type="entry name" value="HMG_CoA_Rdtase_CS"/>
</dbReference>
<keyword evidence="7" id="KW-1185">Reference proteome</keyword>
<dbReference type="PROSITE" id="PS00066">
    <property type="entry name" value="HMG_COA_REDUCTASE_1"/>
    <property type="match status" value="1"/>
</dbReference>
<evidence type="ECO:0000256" key="1">
    <source>
        <dbReference type="ARBA" id="ARBA00007661"/>
    </source>
</evidence>
<dbReference type="PANTHER" id="PTHR10572:SF24">
    <property type="entry name" value="3-HYDROXY-3-METHYLGLUTARYL-COENZYME A REDUCTASE"/>
    <property type="match status" value="1"/>
</dbReference>
<dbReference type="InterPro" id="IPR009023">
    <property type="entry name" value="HMG_CoA_Rdtase_NAD(P)-bd_sf"/>
</dbReference>
<comment type="catalytic activity">
    <reaction evidence="4 5">
        <text>(R)-mevalonate + 2 NADP(+) + CoA = (3S)-3-hydroxy-3-methylglutaryl-CoA + 2 NADPH + 2 H(+)</text>
        <dbReference type="Rhea" id="RHEA:15989"/>
        <dbReference type="ChEBI" id="CHEBI:15378"/>
        <dbReference type="ChEBI" id="CHEBI:36464"/>
        <dbReference type="ChEBI" id="CHEBI:43074"/>
        <dbReference type="ChEBI" id="CHEBI:57287"/>
        <dbReference type="ChEBI" id="CHEBI:57783"/>
        <dbReference type="ChEBI" id="CHEBI:58349"/>
        <dbReference type="EC" id="1.1.1.34"/>
    </reaction>
</comment>
<dbReference type="SUPFAM" id="SSF55035">
    <property type="entry name" value="NAD-binding domain of HMG-CoA reductase"/>
    <property type="match status" value="1"/>
</dbReference>
<dbReference type="KEGG" id="iis:EYM_00605"/>
<dbReference type="Gene3D" id="3.30.70.420">
    <property type="entry name" value="Hydroxymethylglutaryl-CoA reductase, class I/II, NAD/NADP-binding domain"/>
    <property type="match status" value="1"/>
</dbReference>
<dbReference type="NCBIfam" id="TIGR00533">
    <property type="entry name" value="HMG_CoA_R_NADP"/>
    <property type="match status" value="1"/>
</dbReference>
<organism evidence="6 7">
    <name type="scientific">Ignicoccus islandicus DSM 13165</name>
    <dbReference type="NCBI Taxonomy" id="940295"/>
    <lineage>
        <taxon>Archaea</taxon>
        <taxon>Thermoproteota</taxon>
        <taxon>Thermoprotei</taxon>
        <taxon>Desulfurococcales</taxon>
        <taxon>Desulfurococcaceae</taxon>
        <taxon>Ignicoccus</taxon>
    </lineage>
</organism>
<dbReference type="GO" id="GO:0015936">
    <property type="term" value="P:coenzyme A metabolic process"/>
    <property type="evidence" value="ECO:0007669"/>
    <property type="project" value="InterPro"/>
</dbReference>